<feature type="transmembrane region" description="Helical" evidence="1">
    <location>
        <begin position="202"/>
        <end position="223"/>
    </location>
</feature>
<dbReference type="AlphaFoldDB" id="V4P9V0"/>
<feature type="transmembrane region" description="Helical" evidence="1">
    <location>
        <begin position="101"/>
        <end position="120"/>
    </location>
</feature>
<accession>V4P9V0</accession>
<name>V4P9V0_9CAUL</name>
<feature type="transmembrane region" description="Helical" evidence="1">
    <location>
        <begin position="336"/>
        <end position="357"/>
    </location>
</feature>
<evidence type="ECO:0008006" key="4">
    <source>
        <dbReference type="Google" id="ProtNLM"/>
    </source>
</evidence>
<sequence length="407" mass="45642">MDALTFLRDRTRNKWMFGLFLLFALEPMIGALTRRFSKPGWWLGDFDALICGAQRLGQGQSPYVDPANCSGLKAASYVYAPQIGKAIAPLEQLLGPWGLHWTYGAILLPLLVFLLWYTMIKPFPHLPLHMRLMALSAIRGNPLTTGNIGGVIHALIVASVLVIRKWRWLFIAMVITAGLIKPAFLTVLVVLLYEKRPFTHRLVTFALALALGLAGVATIFLTAGPLSAEWHAYVVDIVLNRQPGRGFFALLTYIGLEPNTLPVFLAYMVFAAIIIGGGLALAEWGPLTVEERCFFGLGVAQLINPRLFEYNFDLYLLYPAMAMVVMMAEPLNRKAFVWLSWLYVITMGANFWISIIGINILRYFPGTFLISCVIYLTVVGLTLHARRETLQAWSQRPGIWLRALRRV</sequence>
<dbReference type="PATRIC" id="fig|1121022.4.peg.2408"/>
<keyword evidence="1" id="KW-0812">Transmembrane</keyword>
<dbReference type="EMBL" id="AWGB01000022">
    <property type="protein sequence ID" value="ESQ90662.1"/>
    <property type="molecule type" value="Genomic_DNA"/>
</dbReference>
<keyword evidence="1" id="KW-1133">Transmembrane helix</keyword>
<evidence type="ECO:0000313" key="2">
    <source>
        <dbReference type="EMBL" id="ESQ90662.1"/>
    </source>
</evidence>
<dbReference type="RefSeq" id="WP_018079949.1">
    <property type="nucleotide sequence ID" value="NZ_AQWM01000001.1"/>
</dbReference>
<keyword evidence="1" id="KW-0472">Membrane</keyword>
<feature type="transmembrane region" description="Helical" evidence="1">
    <location>
        <begin position="261"/>
        <end position="282"/>
    </location>
</feature>
<feature type="transmembrane region" description="Helical" evidence="1">
    <location>
        <begin position="141"/>
        <end position="163"/>
    </location>
</feature>
<dbReference type="Proteomes" id="UP000017837">
    <property type="component" value="Unassembled WGS sequence"/>
</dbReference>
<evidence type="ECO:0000256" key="1">
    <source>
        <dbReference type="SAM" id="Phobius"/>
    </source>
</evidence>
<proteinExistence type="predicted"/>
<reference evidence="2 3" key="1">
    <citation type="journal article" date="2014" name="Nature">
        <title>Sequential evolution of bacterial morphology by co-option of a developmental regulator.</title>
        <authorList>
            <person name="Jiang C."/>
            <person name="Brown P.J."/>
            <person name="Ducret A."/>
            <person name="Brun Y.V."/>
        </authorList>
    </citation>
    <scope>NUCLEOTIDE SEQUENCE [LARGE SCALE GENOMIC DNA]</scope>
    <source>
        <strain evidence="2 3">DSM 16100</strain>
    </source>
</reference>
<feature type="transmembrane region" description="Helical" evidence="1">
    <location>
        <begin position="169"/>
        <end position="193"/>
    </location>
</feature>
<dbReference type="OrthoDB" id="7171792at2"/>
<organism evidence="2 3">
    <name type="scientific">Asticcacaulis benevestitus DSM 16100 = ATCC BAA-896</name>
    <dbReference type="NCBI Taxonomy" id="1121022"/>
    <lineage>
        <taxon>Bacteria</taxon>
        <taxon>Pseudomonadati</taxon>
        <taxon>Pseudomonadota</taxon>
        <taxon>Alphaproteobacteria</taxon>
        <taxon>Caulobacterales</taxon>
        <taxon>Caulobacteraceae</taxon>
        <taxon>Asticcacaulis</taxon>
    </lineage>
</organism>
<gene>
    <name evidence="2" type="ORF">ABENE_11875</name>
</gene>
<evidence type="ECO:0000313" key="3">
    <source>
        <dbReference type="Proteomes" id="UP000017837"/>
    </source>
</evidence>
<protein>
    <recommendedName>
        <fullName evidence="4">DUF2029 domain-containing protein</fullName>
    </recommendedName>
</protein>
<feature type="transmembrane region" description="Helical" evidence="1">
    <location>
        <begin position="363"/>
        <end position="383"/>
    </location>
</feature>
<comment type="caution">
    <text evidence="2">The sequence shown here is derived from an EMBL/GenBank/DDBJ whole genome shotgun (WGS) entry which is preliminary data.</text>
</comment>
<keyword evidence="3" id="KW-1185">Reference proteome</keyword>